<sequence length="37" mass="3869">MADVVRFPSPERPGDQPGGKPAALLVEATQLPPANLE</sequence>
<feature type="region of interest" description="Disordered" evidence="1">
    <location>
        <begin position="1"/>
        <end position="21"/>
    </location>
</feature>
<protein>
    <submittedName>
        <fullName evidence="2">Uncharacterized protein</fullName>
    </submittedName>
</protein>
<evidence type="ECO:0000313" key="2">
    <source>
        <dbReference type="EMBL" id="KAK9769171.1"/>
    </source>
</evidence>
<accession>A0ABR2X5W7</accession>
<evidence type="ECO:0000313" key="3">
    <source>
        <dbReference type="Proteomes" id="UP001465668"/>
    </source>
</evidence>
<proteinExistence type="predicted"/>
<name>A0ABR2X5W7_9PEZI</name>
<organism evidence="2 3">
    <name type="scientific">Seiridium cardinale</name>
    <dbReference type="NCBI Taxonomy" id="138064"/>
    <lineage>
        <taxon>Eukaryota</taxon>
        <taxon>Fungi</taxon>
        <taxon>Dikarya</taxon>
        <taxon>Ascomycota</taxon>
        <taxon>Pezizomycotina</taxon>
        <taxon>Sordariomycetes</taxon>
        <taxon>Xylariomycetidae</taxon>
        <taxon>Amphisphaeriales</taxon>
        <taxon>Sporocadaceae</taxon>
        <taxon>Seiridium</taxon>
    </lineage>
</organism>
<dbReference type="Proteomes" id="UP001465668">
    <property type="component" value="Unassembled WGS sequence"/>
</dbReference>
<keyword evidence="3" id="KW-1185">Reference proteome</keyword>
<gene>
    <name evidence="2" type="ORF">SCAR479_02415</name>
</gene>
<evidence type="ECO:0000256" key="1">
    <source>
        <dbReference type="SAM" id="MobiDB-lite"/>
    </source>
</evidence>
<comment type="caution">
    <text evidence="2">The sequence shown here is derived from an EMBL/GenBank/DDBJ whole genome shotgun (WGS) entry which is preliminary data.</text>
</comment>
<dbReference type="EMBL" id="JARVKM010000251">
    <property type="protein sequence ID" value="KAK9769171.1"/>
    <property type="molecule type" value="Genomic_DNA"/>
</dbReference>
<reference evidence="2 3" key="1">
    <citation type="submission" date="2024-02" db="EMBL/GenBank/DDBJ databases">
        <title>First draft genome assembly of two strains of Seiridium cardinale.</title>
        <authorList>
            <person name="Emiliani G."/>
            <person name="Scali E."/>
        </authorList>
    </citation>
    <scope>NUCLEOTIDE SEQUENCE [LARGE SCALE GENOMIC DNA]</scope>
    <source>
        <strain evidence="2 3">BM-138-000479</strain>
    </source>
</reference>